<dbReference type="InterPro" id="IPR035919">
    <property type="entry name" value="EAL_sf"/>
</dbReference>
<comment type="caution">
    <text evidence="2">The sequence shown here is derived from an EMBL/GenBank/DDBJ whole genome shotgun (WGS) entry which is preliminary data.</text>
</comment>
<dbReference type="PROSITE" id="PS50883">
    <property type="entry name" value="EAL"/>
    <property type="match status" value="1"/>
</dbReference>
<dbReference type="RefSeq" id="WP_341370796.1">
    <property type="nucleotide sequence ID" value="NZ_JBBPCO010000007.1"/>
</dbReference>
<dbReference type="Gene3D" id="3.20.20.450">
    <property type="entry name" value="EAL domain"/>
    <property type="match status" value="1"/>
</dbReference>
<organism evidence="2 3">
    <name type="scientific">Thermithiobacillus plumbiphilus</name>
    <dbReference type="NCBI Taxonomy" id="1729899"/>
    <lineage>
        <taxon>Bacteria</taxon>
        <taxon>Pseudomonadati</taxon>
        <taxon>Pseudomonadota</taxon>
        <taxon>Acidithiobacillia</taxon>
        <taxon>Acidithiobacillales</taxon>
        <taxon>Thermithiobacillaceae</taxon>
        <taxon>Thermithiobacillus</taxon>
    </lineage>
</organism>
<protein>
    <submittedName>
        <fullName evidence="2">EAL domain-containing protein</fullName>
    </submittedName>
</protein>
<dbReference type="Proteomes" id="UP001446205">
    <property type="component" value="Unassembled WGS sequence"/>
</dbReference>
<feature type="domain" description="EAL" evidence="1">
    <location>
        <begin position="1"/>
        <end position="69"/>
    </location>
</feature>
<dbReference type="Pfam" id="PF00563">
    <property type="entry name" value="EAL"/>
    <property type="match status" value="1"/>
</dbReference>
<dbReference type="InterPro" id="IPR001633">
    <property type="entry name" value="EAL_dom"/>
</dbReference>
<evidence type="ECO:0000259" key="1">
    <source>
        <dbReference type="PROSITE" id="PS50883"/>
    </source>
</evidence>
<proteinExistence type="predicted"/>
<dbReference type="SUPFAM" id="SSF141868">
    <property type="entry name" value="EAL domain-like"/>
    <property type="match status" value="1"/>
</dbReference>
<keyword evidence="3" id="KW-1185">Reference proteome</keyword>
<sequence>MIEDPIDCAMVTAIHQLAQVLGIQTIAEFVKDDAILLKLRALKVDYAQGPAIHGPRPIELEFPGLRASQLLSA</sequence>
<evidence type="ECO:0000313" key="3">
    <source>
        <dbReference type="Proteomes" id="UP001446205"/>
    </source>
</evidence>
<accession>A0ABU9D888</accession>
<gene>
    <name evidence="2" type="ORF">WOB96_08145</name>
</gene>
<evidence type="ECO:0000313" key="2">
    <source>
        <dbReference type="EMBL" id="MEK8089738.1"/>
    </source>
</evidence>
<dbReference type="EMBL" id="JBBPCO010000007">
    <property type="protein sequence ID" value="MEK8089738.1"/>
    <property type="molecule type" value="Genomic_DNA"/>
</dbReference>
<reference evidence="2 3" key="1">
    <citation type="submission" date="2024-04" db="EMBL/GenBank/DDBJ databases">
        <authorList>
            <person name="Abashina T."/>
            <person name="Shaikin A."/>
        </authorList>
    </citation>
    <scope>NUCLEOTIDE SEQUENCE [LARGE SCALE GENOMIC DNA]</scope>
    <source>
        <strain evidence="2 3">AAFK</strain>
    </source>
</reference>
<name>A0ABU9D888_9PROT</name>